<evidence type="ECO:0000313" key="5">
    <source>
        <dbReference type="Proteomes" id="UP000076532"/>
    </source>
</evidence>
<evidence type="ECO:0000313" key="4">
    <source>
        <dbReference type="EMBL" id="KZP13778.1"/>
    </source>
</evidence>
<evidence type="ECO:0000259" key="3">
    <source>
        <dbReference type="Pfam" id="PF00656"/>
    </source>
</evidence>
<accession>A0A166CLA8</accession>
<proteinExistence type="inferred from homology"/>
<dbReference type="Gene3D" id="3.40.50.12660">
    <property type="match status" value="1"/>
</dbReference>
<dbReference type="InterPro" id="IPR011600">
    <property type="entry name" value="Pept_C14_caspase"/>
</dbReference>
<feature type="compositionally biased region" description="Acidic residues" evidence="2">
    <location>
        <begin position="22"/>
        <end position="40"/>
    </location>
</feature>
<dbReference type="InterPro" id="IPR050452">
    <property type="entry name" value="Metacaspase"/>
</dbReference>
<feature type="region of interest" description="Disordered" evidence="2">
    <location>
        <begin position="1"/>
        <end position="45"/>
    </location>
</feature>
<dbReference type="GO" id="GO:0005737">
    <property type="term" value="C:cytoplasm"/>
    <property type="evidence" value="ECO:0007669"/>
    <property type="project" value="TreeGrafter"/>
</dbReference>
<dbReference type="Pfam" id="PF00656">
    <property type="entry name" value="Peptidase_C14"/>
    <property type="match status" value="1"/>
</dbReference>
<dbReference type="OrthoDB" id="3223806at2759"/>
<evidence type="ECO:0000256" key="2">
    <source>
        <dbReference type="SAM" id="MobiDB-lite"/>
    </source>
</evidence>
<feature type="domain" description="Peptidase C14 caspase" evidence="3">
    <location>
        <begin position="46"/>
        <end position="342"/>
    </location>
</feature>
<keyword evidence="5" id="KW-1185">Reference proteome</keyword>
<dbReference type="PANTHER" id="PTHR48104">
    <property type="entry name" value="METACASPASE-4"/>
    <property type="match status" value="1"/>
</dbReference>
<dbReference type="PANTHER" id="PTHR48104:SF30">
    <property type="entry name" value="METACASPASE-1"/>
    <property type="match status" value="1"/>
</dbReference>
<sequence length="354" mass="39503">MHFHLHHKDKELENQGQTLYQDSEEQQPPEEGEQEEEQEEGAPQQKKALLIGINYTGTDNELQGCHDDVHNMSRFLASKGYPINKKSMKILTDDREGESNPTGANMLAAMDWLVSEPNTTCFLLYSGHGGQIEDPDGDRDSGFDDTIVPLDFEENGQLDSDLLHRRLVSALHPSSSLFVIFDCCHSGSAIELPFMYRSDEEGNVSLVDSMKEGVHLVAAAQHLLKGGFSKAKVQEAKELLAGAQSLFHNMKHRHDVQAEGLGEENFQEEWNTENKDVFMYSGCKDDQTSADATEDGQHVGAMSWAFLKTMEENPDQTYLEVLQSTRLILADSDYTQIPQLSVGSKIDLDVPLAI</sequence>
<comment type="similarity">
    <text evidence="1">Belongs to the peptidase C14B family.</text>
</comment>
<dbReference type="Proteomes" id="UP000076532">
    <property type="component" value="Unassembled WGS sequence"/>
</dbReference>
<dbReference type="GO" id="GO:0004197">
    <property type="term" value="F:cysteine-type endopeptidase activity"/>
    <property type="evidence" value="ECO:0007669"/>
    <property type="project" value="InterPro"/>
</dbReference>
<dbReference type="EMBL" id="KV417627">
    <property type="protein sequence ID" value="KZP13778.1"/>
    <property type="molecule type" value="Genomic_DNA"/>
</dbReference>
<name>A0A166CLA8_9AGAM</name>
<reference evidence="4 5" key="1">
    <citation type="journal article" date="2016" name="Mol. Biol. Evol.">
        <title>Comparative Genomics of Early-Diverging Mushroom-Forming Fungi Provides Insights into the Origins of Lignocellulose Decay Capabilities.</title>
        <authorList>
            <person name="Nagy L.G."/>
            <person name="Riley R."/>
            <person name="Tritt A."/>
            <person name="Adam C."/>
            <person name="Daum C."/>
            <person name="Floudas D."/>
            <person name="Sun H."/>
            <person name="Yadav J.S."/>
            <person name="Pangilinan J."/>
            <person name="Larsson K.H."/>
            <person name="Matsuura K."/>
            <person name="Barry K."/>
            <person name="Labutti K."/>
            <person name="Kuo R."/>
            <person name="Ohm R.A."/>
            <person name="Bhattacharya S.S."/>
            <person name="Shirouzu T."/>
            <person name="Yoshinaga Y."/>
            <person name="Martin F.M."/>
            <person name="Grigoriev I.V."/>
            <person name="Hibbett D.S."/>
        </authorList>
    </citation>
    <scope>NUCLEOTIDE SEQUENCE [LARGE SCALE GENOMIC DNA]</scope>
    <source>
        <strain evidence="4 5">CBS 109695</strain>
    </source>
</reference>
<organism evidence="4 5">
    <name type="scientific">Athelia psychrophila</name>
    <dbReference type="NCBI Taxonomy" id="1759441"/>
    <lineage>
        <taxon>Eukaryota</taxon>
        <taxon>Fungi</taxon>
        <taxon>Dikarya</taxon>
        <taxon>Basidiomycota</taxon>
        <taxon>Agaricomycotina</taxon>
        <taxon>Agaricomycetes</taxon>
        <taxon>Agaricomycetidae</taxon>
        <taxon>Atheliales</taxon>
        <taxon>Atheliaceae</taxon>
        <taxon>Athelia</taxon>
    </lineage>
</organism>
<protein>
    <submittedName>
        <fullName evidence="4">Metacaspase</fullName>
    </submittedName>
</protein>
<evidence type="ECO:0000256" key="1">
    <source>
        <dbReference type="ARBA" id="ARBA00009005"/>
    </source>
</evidence>
<dbReference type="AlphaFoldDB" id="A0A166CLA8"/>
<gene>
    <name evidence="4" type="ORF">FIBSPDRAFT_921526</name>
</gene>
<dbReference type="GO" id="GO:0006508">
    <property type="term" value="P:proteolysis"/>
    <property type="evidence" value="ECO:0007669"/>
    <property type="project" value="InterPro"/>
</dbReference>